<accession>A0ABQ4WBY6</accession>
<protein>
    <submittedName>
        <fullName evidence="1">Uncharacterized protein</fullName>
    </submittedName>
</protein>
<evidence type="ECO:0000313" key="2">
    <source>
        <dbReference type="Proteomes" id="UP001151760"/>
    </source>
</evidence>
<keyword evidence="2" id="KW-1185">Reference proteome</keyword>
<proteinExistence type="predicted"/>
<reference evidence="1" key="2">
    <citation type="submission" date="2022-01" db="EMBL/GenBank/DDBJ databases">
        <authorList>
            <person name="Yamashiro T."/>
            <person name="Shiraishi A."/>
            <person name="Satake H."/>
            <person name="Nakayama K."/>
        </authorList>
    </citation>
    <scope>NUCLEOTIDE SEQUENCE</scope>
</reference>
<dbReference type="EMBL" id="BQNB010008509">
    <property type="protein sequence ID" value="GJS50359.1"/>
    <property type="molecule type" value="Genomic_DNA"/>
</dbReference>
<sequence>MDESCPWDQKCKSSKELFKIKKSVETIFDGVERCKQTIAKRTYFVDTLKSQLETQKTQFFNEIDRLSREYYYSDHMNAILGVYTDLDEVTNLQYSLAKKDFSKSKPVTVQNVSNNFSKPVTAHILPQNMLPIVKNTNVIALGMYKVHTKPNQTRTSQLHQDIRKPNKRVSFSTGVIPTTSVSRPQPKSNQLEDREAMQQHVFYLKNRSLVFLDMRKPPYLISSMPETCQSILSHLCLSPGPQSPENVPQVAETVTTSNELELLYSPMFSELLNGTSHVVSKSSGCNAAIT</sequence>
<evidence type="ECO:0000313" key="1">
    <source>
        <dbReference type="EMBL" id="GJS50359.1"/>
    </source>
</evidence>
<organism evidence="1 2">
    <name type="scientific">Tanacetum coccineum</name>
    <dbReference type="NCBI Taxonomy" id="301880"/>
    <lineage>
        <taxon>Eukaryota</taxon>
        <taxon>Viridiplantae</taxon>
        <taxon>Streptophyta</taxon>
        <taxon>Embryophyta</taxon>
        <taxon>Tracheophyta</taxon>
        <taxon>Spermatophyta</taxon>
        <taxon>Magnoliopsida</taxon>
        <taxon>eudicotyledons</taxon>
        <taxon>Gunneridae</taxon>
        <taxon>Pentapetalae</taxon>
        <taxon>asterids</taxon>
        <taxon>campanulids</taxon>
        <taxon>Asterales</taxon>
        <taxon>Asteraceae</taxon>
        <taxon>Asteroideae</taxon>
        <taxon>Anthemideae</taxon>
        <taxon>Anthemidinae</taxon>
        <taxon>Tanacetum</taxon>
    </lineage>
</organism>
<reference evidence="1" key="1">
    <citation type="journal article" date="2022" name="Int. J. Mol. Sci.">
        <title>Draft Genome of Tanacetum Coccineum: Genomic Comparison of Closely Related Tanacetum-Family Plants.</title>
        <authorList>
            <person name="Yamashiro T."/>
            <person name="Shiraishi A."/>
            <person name="Nakayama K."/>
            <person name="Satake H."/>
        </authorList>
    </citation>
    <scope>NUCLEOTIDE SEQUENCE</scope>
</reference>
<dbReference type="Proteomes" id="UP001151760">
    <property type="component" value="Unassembled WGS sequence"/>
</dbReference>
<name>A0ABQ4WBY6_9ASTR</name>
<gene>
    <name evidence="1" type="ORF">Tco_0600480</name>
</gene>
<comment type="caution">
    <text evidence="1">The sequence shown here is derived from an EMBL/GenBank/DDBJ whole genome shotgun (WGS) entry which is preliminary data.</text>
</comment>